<dbReference type="AlphaFoldDB" id="A0AA38CWQ2"/>
<keyword evidence="2" id="KW-1185">Reference proteome</keyword>
<evidence type="ECO:0000313" key="2">
    <source>
        <dbReference type="Proteomes" id="UP000824469"/>
    </source>
</evidence>
<dbReference type="Proteomes" id="UP000824469">
    <property type="component" value="Unassembled WGS sequence"/>
</dbReference>
<proteinExistence type="predicted"/>
<dbReference type="EMBL" id="JAHRHJ020000008">
    <property type="protein sequence ID" value="KAH9304679.1"/>
    <property type="molecule type" value="Genomic_DNA"/>
</dbReference>
<reference evidence="1 2" key="1">
    <citation type="journal article" date="2021" name="Nat. Plants">
        <title>The Taxus genome provides insights into paclitaxel biosynthesis.</title>
        <authorList>
            <person name="Xiong X."/>
            <person name="Gou J."/>
            <person name="Liao Q."/>
            <person name="Li Y."/>
            <person name="Zhou Q."/>
            <person name="Bi G."/>
            <person name="Li C."/>
            <person name="Du R."/>
            <person name="Wang X."/>
            <person name="Sun T."/>
            <person name="Guo L."/>
            <person name="Liang H."/>
            <person name="Lu P."/>
            <person name="Wu Y."/>
            <person name="Zhang Z."/>
            <person name="Ro D.K."/>
            <person name="Shang Y."/>
            <person name="Huang S."/>
            <person name="Yan J."/>
        </authorList>
    </citation>
    <scope>NUCLEOTIDE SEQUENCE [LARGE SCALE GENOMIC DNA]</scope>
    <source>
        <strain evidence="1">Ta-2019</strain>
    </source>
</reference>
<feature type="non-terminal residue" evidence="1">
    <location>
        <position position="105"/>
    </location>
</feature>
<feature type="non-terminal residue" evidence="1">
    <location>
        <position position="1"/>
    </location>
</feature>
<accession>A0AA38CWQ2</accession>
<gene>
    <name evidence="1" type="ORF">KI387_009083</name>
</gene>
<comment type="caution">
    <text evidence="1">The sequence shown here is derived from an EMBL/GenBank/DDBJ whole genome shotgun (WGS) entry which is preliminary data.</text>
</comment>
<name>A0AA38CWQ2_TAXCH</name>
<organism evidence="1 2">
    <name type="scientific">Taxus chinensis</name>
    <name type="common">Chinese yew</name>
    <name type="synonym">Taxus wallichiana var. chinensis</name>
    <dbReference type="NCBI Taxonomy" id="29808"/>
    <lineage>
        <taxon>Eukaryota</taxon>
        <taxon>Viridiplantae</taxon>
        <taxon>Streptophyta</taxon>
        <taxon>Embryophyta</taxon>
        <taxon>Tracheophyta</taxon>
        <taxon>Spermatophyta</taxon>
        <taxon>Pinopsida</taxon>
        <taxon>Pinidae</taxon>
        <taxon>Conifers II</taxon>
        <taxon>Cupressales</taxon>
        <taxon>Taxaceae</taxon>
        <taxon>Taxus</taxon>
    </lineage>
</organism>
<evidence type="ECO:0000313" key="1">
    <source>
        <dbReference type="EMBL" id="KAH9304679.1"/>
    </source>
</evidence>
<protein>
    <submittedName>
        <fullName evidence="1">Uncharacterized protein</fullName>
    </submittedName>
</protein>
<sequence>ISHRSISLSPNVEHKLGSYCADLGETPVDLAGNLQRLRRSCYHIRHRHLQILTPSPNSEAAVVAQRRVLATNSLNPNVNVAVSNPTEAERAIYPPDNLFENALMQ</sequence>